<protein>
    <submittedName>
        <fullName evidence="18">Membrane carboxypeptidase (Penicillin-binding protein)</fullName>
    </submittedName>
</protein>
<dbReference type="EMBL" id="FMZM01000004">
    <property type="protein sequence ID" value="SDC86230.1"/>
    <property type="molecule type" value="Genomic_DNA"/>
</dbReference>
<dbReference type="GO" id="GO:0071555">
    <property type="term" value="P:cell wall organization"/>
    <property type="evidence" value="ECO:0007669"/>
    <property type="project" value="UniProtKB-KW"/>
</dbReference>
<proteinExistence type="inferred from homology"/>
<dbReference type="InterPro" id="IPR001264">
    <property type="entry name" value="Glyco_trans_51"/>
</dbReference>
<dbReference type="STRING" id="1045774.SAMN05421872_104229"/>
<dbReference type="GO" id="GO:0008658">
    <property type="term" value="F:penicillin binding"/>
    <property type="evidence" value="ECO:0007669"/>
    <property type="project" value="InterPro"/>
</dbReference>
<keyword evidence="3 18" id="KW-0121">Carboxypeptidase</keyword>
<evidence type="ECO:0000313" key="19">
    <source>
        <dbReference type="Proteomes" id="UP000199034"/>
    </source>
</evidence>
<feature type="compositionally biased region" description="Gly residues" evidence="14">
    <location>
        <begin position="741"/>
        <end position="755"/>
    </location>
</feature>
<dbReference type="SUPFAM" id="SSF53955">
    <property type="entry name" value="Lysozyme-like"/>
    <property type="match status" value="1"/>
</dbReference>
<comment type="catalytic activity">
    <reaction evidence="13">
        <text>[GlcNAc-(1-&gt;4)-Mur2Ac(oyl-L-Ala-gamma-D-Glu-L-Lys-D-Ala-D-Ala)](n)-di-trans,octa-cis-undecaprenyl diphosphate + beta-D-GlcNAc-(1-&gt;4)-Mur2Ac(oyl-L-Ala-gamma-D-Glu-L-Lys-D-Ala-D-Ala)-di-trans,octa-cis-undecaprenyl diphosphate = [GlcNAc-(1-&gt;4)-Mur2Ac(oyl-L-Ala-gamma-D-Glu-L-Lys-D-Ala-D-Ala)](n+1)-di-trans,octa-cis-undecaprenyl diphosphate + di-trans,octa-cis-undecaprenyl diphosphate + H(+)</text>
        <dbReference type="Rhea" id="RHEA:23708"/>
        <dbReference type="Rhea" id="RHEA-COMP:9602"/>
        <dbReference type="Rhea" id="RHEA-COMP:9603"/>
        <dbReference type="ChEBI" id="CHEBI:15378"/>
        <dbReference type="ChEBI" id="CHEBI:58405"/>
        <dbReference type="ChEBI" id="CHEBI:60033"/>
        <dbReference type="ChEBI" id="CHEBI:78435"/>
        <dbReference type="EC" id="2.4.99.28"/>
    </reaction>
</comment>
<dbReference type="AlphaFoldDB" id="A0A1G6Q1A9"/>
<dbReference type="FunFam" id="1.10.3810.10:FF:000001">
    <property type="entry name" value="Penicillin-binding protein 1A"/>
    <property type="match status" value="1"/>
</dbReference>
<keyword evidence="7" id="KW-0378">Hydrolase</keyword>
<evidence type="ECO:0000256" key="5">
    <source>
        <dbReference type="ARBA" id="ARBA00022676"/>
    </source>
</evidence>
<sequence>MPSSPLPPSSPPPSSPPPTSGGDRLTAGRVVSHVVVMLAVSAVLGVIVAGLAIPFAGVAGVGARNASEALADLPEELDTGVLPQRTQILDSQDNVMATIYDQNRVEVSLGQISRTMVKAIVAIEDYRFYEHGALDLKGTLRAFVTNAANDGATVQGGSSITQQLVKQTLVTQANTDEERREATATDYSRKIRELRYAIAMEEEHSKDWILERYLNIAYFGDGAYGIQAAAKHYFNVNARKLDLRQSAMLAGLVQSPDALDPTDNEDRALARRNVVLDRMAQLNVIPQERADRVKERSLGLRVQPANNGCTSASAPFFCDYVLKYLMRDKSLGRTRADREQILKSGGLTIRTTLDQRFQDAADKAVTDTVSSPKANAIGGLAMVEPGTGEVRAIAQSRPMGRNKKAGQTFINYAVNEKYGTAKGFQGGSTFKAFVLAQAIEDGIPLSEAINSPSPGTFQEEDYEDCDGEPYGYGEFQVPNSTTGSIVANMYNGTRLSVNTFFLGLEKMTGICKPYNLAKKMGLDLTNPTGDKRGNGAERVPNFTLGVADVSPLEMAEAYATFAARGKHCDTRPVTSIEDSKGNVLKEYKPTCTRVMQESTADAVSDVLRGLLEGSGFAAAQNLGRDAGGKTGTTNNGNSVWFAGYTPTMAAAAMIAGANQEGSPSSLNGVDIGSQTIYGAVSGSRLAAPIWGSAMRATLDLYDNKDFVYPSGVAGAGVTAPAPPPRRGGRDGRDNDNDGRGGRGNGGRGNGGRGGR</sequence>
<keyword evidence="4" id="KW-0645">Protease</keyword>
<dbReference type="Gene3D" id="3.40.710.10">
    <property type="entry name" value="DD-peptidase/beta-lactamase superfamily"/>
    <property type="match status" value="1"/>
</dbReference>
<dbReference type="GO" id="GO:0008360">
    <property type="term" value="P:regulation of cell shape"/>
    <property type="evidence" value="ECO:0007669"/>
    <property type="project" value="UniProtKB-KW"/>
</dbReference>
<dbReference type="Pfam" id="PF00905">
    <property type="entry name" value="Transpeptidase"/>
    <property type="match status" value="1"/>
</dbReference>
<feature type="domain" description="Penicillin-binding protein transpeptidase" evidence="16">
    <location>
        <begin position="380"/>
        <end position="658"/>
    </location>
</feature>
<dbReference type="InterPro" id="IPR023346">
    <property type="entry name" value="Lysozyme-like_dom_sf"/>
</dbReference>
<keyword evidence="8" id="KW-0133">Cell shape</keyword>
<keyword evidence="19" id="KW-1185">Reference proteome</keyword>
<evidence type="ECO:0000256" key="11">
    <source>
        <dbReference type="ARBA" id="ARBA00023316"/>
    </source>
</evidence>
<evidence type="ECO:0000256" key="8">
    <source>
        <dbReference type="ARBA" id="ARBA00022960"/>
    </source>
</evidence>
<dbReference type="GO" id="GO:0008955">
    <property type="term" value="F:peptidoglycan glycosyltransferase activity"/>
    <property type="evidence" value="ECO:0007669"/>
    <property type="project" value="UniProtKB-EC"/>
</dbReference>
<dbReference type="RefSeq" id="WP_090854133.1">
    <property type="nucleotide sequence ID" value="NZ_FMZM01000004.1"/>
</dbReference>
<feature type="domain" description="Glycosyl transferase family 51" evidence="17">
    <location>
        <begin position="94"/>
        <end position="279"/>
    </location>
</feature>
<comment type="similarity">
    <text evidence="2">In the N-terminal section; belongs to the glycosyltransferase 51 family.</text>
</comment>
<evidence type="ECO:0000256" key="13">
    <source>
        <dbReference type="ARBA" id="ARBA00049902"/>
    </source>
</evidence>
<feature type="region of interest" description="Disordered" evidence="14">
    <location>
        <begin position="1"/>
        <end position="25"/>
    </location>
</feature>
<evidence type="ECO:0000256" key="2">
    <source>
        <dbReference type="ARBA" id="ARBA00007739"/>
    </source>
</evidence>
<feature type="compositionally biased region" description="Basic and acidic residues" evidence="14">
    <location>
        <begin position="727"/>
        <end position="740"/>
    </location>
</feature>
<dbReference type="PANTHER" id="PTHR32282">
    <property type="entry name" value="BINDING PROTEIN TRANSPEPTIDASE, PUTATIVE-RELATED"/>
    <property type="match status" value="1"/>
</dbReference>
<dbReference type="Pfam" id="PF00912">
    <property type="entry name" value="Transgly"/>
    <property type="match status" value="1"/>
</dbReference>
<keyword evidence="5" id="KW-0328">Glycosyltransferase</keyword>
<evidence type="ECO:0000256" key="1">
    <source>
        <dbReference type="ARBA" id="ARBA00007090"/>
    </source>
</evidence>
<dbReference type="GO" id="GO:0009002">
    <property type="term" value="F:serine-type D-Ala-D-Ala carboxypeptidase activity"/>
    <property type="evidence" value="ECO:0007669"/>
    <property type="project" value="UniProtKB-EC"/>
</dbReference>
<dbReference type="OrthoDB" id="9766909at2"/>
<feature type="transmembrane region" description="Helical" evidence="15">
    <location>
        <begin position="34"/>
        <end position="57"/>
    </location>
</feature>
<evidence type="ECO:0000256" key="15">
    <source>
        <dbReference type="SAM" id="Phobius"/>
    </source>
</evidence>
<evidence type="ECO:0000256" key="10">
    <source>
        <dbReference type="ARBA" id="ARBA00023268"/>
    </source>
</evidence>
<dbReference type="InterPro" id="IPR012338">
    <property type="entry name" value="Beta-lactam/transpept-like"/>
</dbReference>
<feature type="compositionally biased region" description="Pro residues" evidence="14">
    <location>
        <begin position="1"/>
        <end position="19"/>
    </location>
</feature>
<dbReference type="Proteomes" id="UP000199034">
    <property type="component" value="Unassembled WGS sequence"/>
</dbReference>
<dbReference type="GO" id="GO:0009252">
    <property type="term" value="P:peptidoglycan biosynthetic process"/>
    <property type="evidence" value="ECO:0007669"/>
    <property type="project" value="UniProtKB-KW"/>
</dbReference>
<evidence type="ECO:0000259" key="17">
    <source>
        <dbReference type="Pfam" id="PF00912"/>
    </source>
</evidence>
<evidence type="ECO:0000313" key="18">
    <source>
        <dbReference type="EMBL" id="SDC86230.1"/>
    </source>
</evidence>
<gene>
    <name evidence="18" type="ORF">SAMN05421872_104229</name>
</gene>
<reference evidence="18 19" key="1">
    <citation type="submission" date="2016-10" db="EMBL/GenBank/DDBJ databases">
        <authorList>
            <person name="de Groot N.N."/>
        </authorList>
    </citation>
    <scope>NUCLEOTIDE SEQUENCE [LARGE SCALE GENOMIC DNA]</scope>
    <source>
        <strain evidence="18 19">CGMCC 4.6858</strain>
    </source>
</reference>
<dbReference type="Gene3D" id="1.10.3810.10">
    <property type="entry name" value="Biosynthetic peptidoglycan transglycosylase-like"/>
    <property type="match status" value="1"/>
</dbReference>
<organism evidence="18 19">
    <name type="scientific">Nocardioides lianchengensis</name>
    <dbReference type="NCBI Taxonomy" id="1045774"/>
    <lineage>
        <taxon>Bacteria</taxon>
        <taxon>Bacillati</taxon>
        <taxon>Actinomycetota</taxon>
        <taxon>Actinomycetes</taxon>
        <taxon>Propionibacteriales</taxon>
        <taxon>Nocardioidaceae</taxon>
        <taxon>Nocardioides</taxon>
    </lineage>
</organism>
<keyword evidence="15" id="KW-0812">Transmembrane</keyword>
<evidence type="ECO:0000256" key="12">
    <source>
        <dbReference type="ARBA" id="ARBA00034000"/>
    </source>
</evidence>
<evidence type="ECO:0000256" key="7">
    <source>
        <dbReference type="ARBA" id="ARBA00022801"/>
    </source>
</evidence>
<keyword evidence="6" id="KW-0808">Transferase</keyword>
<dbReference type="SUPFAM" id="SSF56601">
    <property type="entry name" value="beta-lactamase/transpeptidase-like"/>
    <property type="match status" value="1"/>
</dbReference>
<evidence type="ECO:0000256" key="14">
    <source>
        <dbReference type="SAM" id="MobiDB-lite"/>
    </source>
</evidence>
<keyword evidence="11" id="KW-0961">Cell wall biogenesis/degradation</keyword>
<evidence type="ECO:0000256" key="4">
    <source>
        <dbReference type="ARBA" id="ARBA00022670"/>
    </source>
</evidence>
<keyword evidence="10" id="KW-0511">Multifunctional enzyme</keyword>
<keyword evidence="15" id="KW-1133">Transmembrane helix</keyword>
<dbReference type="PANTHER" id="PTHR32282:SF33">
    <property type="entry name" value="PEPTIDOGLYCAN GLYCOSYLTRANSFERASE"/>
    <property type="match status" value="1"/>
</dbReference>
<dbReference type="GO" id="GO:0030288">
    <property type="term" value="C:outer membrane-bounded periplasmic space"/>
    <property type="evidence" value="ECO:0007669"/>
    <property type="project" value="TreeGrafter"/>
</dbReference>
<name>A0A1G6Q1A9_9ACTN</name>
<evidence type="ECO:0000259" key="16">
    <source>
        <dbReference type="Pfam" id="PF00905"/>
    </source>
</evidence>
<comment type="similarity">
    <text evidence="1">In the C-terminal section; belongs to the transpeptidase family.</text>
</comment>
<evidence type="ECO:0000256" key="9">
    <source>
        <dbReference type="ARBA" id="ARBA00022984"/>
    </source>
</evidence>
<feature type="region of interest" description="Disordered" evidence="14">
    <location>
        <begin position="712"/>
        <end position="755"/>
    </location>
</feature>
<comment type="catalytic activity">
    <reaction evidence="12">
        <text>Preferential cleavage: (Ac)2-L-Lys-D-Ala-|-D-Ala. Also transpeptidation of peptidyl-alanyl moieties that are N-acyl substituents of D-alanine.</text>
        <dbReference type="EC" id="3.4.16.4"/>
    </reaction>
</comment>
<evidence type="ECO:0000256" key="3">
    <source>
        <dbReference type="ARBA" id="ARBA00022645"/>
    </source>
</evidence>
<evidence type="ECO:0000256" key="6">
    <source>
        <dbReference type="ARBA" id="ARBA00022679"/>
    </source>
</evidence>
<dbReference type="InterPro" id="IPR050396">
    <property type="entry name" value="Glycosyltr_51/Transpeptidase"/>
</dbReference>
<keyword evidence="9" id="KW-0573">Peptidoglycan synthesis</keyword>
<dbReference type="InterPro" id="IPR001460">
    <property type="entry name" value="PCN-bd_Tpept"/>
</dbReference>
<dbReference type="GO" id="GO:0006508">
    <property type="term" value="P:proteolysis"/>
    <property type="evidence" value="ECO:0007669"/>
    <property type="project" value="UniProtKB-KW"/>
</dbReference>
<keyword evidence="15" id="KW-0472">Membrane</keyword>
<accession>A0A1G6Q1A9</accession>
<dbReference type="InterPro" id="IPR036950">
    <property type="entry name" value="PBP_transglycosylase"/>
</dbReference>